<gene>
    <name evidence="2" type="ORF">EL26_21670</name>
</gene>
<accession>A0A074LJL1</accession>
<evidence type="ECO:0000313" key="2">
    <source>
        <dbReference type="EMBL" id="KEO81289.1"/>
    </source>
</evidence>
<proteinExistence type="predicted"/>
<dbReference type="STRING" id="1157490.EL26_21670"/>
<comment type="caution">
    <text evidence="2">The sequence shown here is derived from an EMBL/GenBank/DDBJ whole genome shotgun (WGS) entry which is preliminary data.</text>
</comment>
<reference evidence="2 3" key="1">
    <citation type="journal article" date="2013" name="Int. J. Syst. Evol. Microbiol.">
        <title>Tumebacillus flagellatus sp. nov., an alpha-amylase/pullulanase-producing bacterium isolated from cassava wastewater.</title>
        <authorList>
            <person name="Wang Q."/>
            <person name="Xie N."/>
            <person name="Qin Y."/>
            <person name="Shen N."/>
            <person name="Zhu J."/>
            <person name="Mi H."/>
            <person name="Huang R."/>
        </authorList>
    </citation>
    <scope>NUCLEOTIDE SEQUENCE [LARGE SCALE GENOMIC DNA]</scope>
    <source>
        <strain evidence="2 3">GST4</strain>
    </source>
</reference>
<dbReference type="OrthoDB" id="9887004at2"/>
<feature type="transmembrane region" description="Helical" evidence="1">
    <location>
        <begin position="114"/>
        <end position="137"/>
    </location>
</feature>
<evidence type="ECO:0000313" key="3">
    <source>
        <dbReference type="Proteomes" id="UP000027931"/>
    </source>
</evidence>
<protein>
    <submittedName>
        <fullName evidence="2">Uncharacterized protein</fullName>
    </submittedName>
</protein>
<organism evidence="2 3">
    <name type="scientific">Tumebacillus flagellatus</name>
    <dbReference type="NCBI Taxonomy" id="1157490"/>
    <lineage>
        <taxon>Bacteria</taxon>
        <taxon>Bacillati</taxon>
        <taxon>Bacillota</taxon>
        <taxon>Bacilli</taxon>
        <taxon>Bacillales</taxon>
        <taxon>Alicyclobacillaceae</taxon>
        <taxon>Tumebacillus</taxon>
    </lineage>
</organism>
<feature type="transmembrane region" description="Helical" evidence="1">
    <location>
        <begin position="45"/>
        <end position="63"/>
    </location>
</feature>
<keyword evidence="1" id="KW-1133">Transmembrane helix</keyword>
<dbReference type="RefSeq" id="WP_038093683.1">
    <property type="nucleotide sequence ID" value="NZ_JMIR01000041.1"/>
</dbReference>
<dbReference type="Proteomes" id="UP000027931">
    <property type="component" value="Unassembled WGS sequence"/>
</dbReference>
<sequence length="153" mass="16362">MIVKISGRQVMEVHQLATQQQLLAECKAAGWKIECPAPASRNGTWSAHMAVAVASAAAVLAAHPAFAAGAKEATASAHPFEDGMIHSVQYVIVGLVGLYVFKRSWWRTAAMASGLVYGAFFCSQAAAMLVAIVFTWLNGRLTDWLETVRLAVS</sequence>
<dbReference type="EMBL" id="JMIR01000041">
    <property type="protein sequence ID" value="KEO81289.1"/>
    <property type="molecule type" value="Genomic_DNA"/>
</dbReference>
<evidence type="ECO:0000256" key="1">
    <source>
        <dbReference type="SAM" id="Phobius"/>
    </source>
</evidence>
<keyword evidence="1" id="KW-0812">Transmembrane</keyword>
<feature type="transmembrane region" description="Helical" evidence="1">
    <location>
        <begin position="83"/>
        <end position="102"/>
    </location>
</feature>
<keyword evidence="1" id="KW-0472">Membrane</keyword>
<dbReference type="AlphaFoldDB" id="A0A074LJL1"/>
<name>A0A074LJL1_9BACL</name>
<keyword evidence="3" id="KW-1185">Reference proteome</keyword>